<sequence length="97" mass="10811">MKQPTRYLQCSGCTKRKRARRRGGIICQRFETVPGDDGALAAPDETGLGYGERWNVPASCQLHSCTEKDESTRRQRSWVCAVLPRSHSPEPGEVPVP</sequence>
<gene>
    <name evidence="1" type="ORF">AAFF_G00263420</name>
</gene>
<accession>A0AAD7SSM7</accession>
<protein>
    <submittedName>
        <fullName evidence="1">Uncharacterized protein</fullName>
    </submittedName>
</protein>
<reference evidence="1" key="1">
    <citation type="journal article" date="2023" name="Science">
        <title>Genome structures resolve the early diversification of teleost fishes.</title>
        <authorList>
            <person name="Parey E."/>
            <person name="Louis A."/>
            <person name="Montfort J."/>
            <person name="Bouchez O."/>
            <person name="Roques C."/>
            <person name="Iampietro C."/>
            <person name="Lluch J."/>
            <person name="Castinel A."/>
            <person name="Donnadieu C."/>
            <person name="Desvignes T."/>
            <person name="Floi Bucao C."/>
            <person name="Jouanno E."/>
            <person name="Wen M."/>
            <person name="Mejri S."/>
            <person name="Dirks R."/>
            <person name="Jansen H."/>
            <person name="Henkel C."/>
            <person name="Chen W.J."/>
            <person name="Zahm M."/>
            <person name="Cabau C."/>
            <person name="Klopp C."/>
            <person name="Thompson A.W."/>
            <person name="Robinson-Rechavi M."/>
            <person name="Braasch I."/>
            <person name="Lecointre G."/>
            <person name="Bobe J."/>
            <person name="Postlethwait J.H."/>
            <person name="Berthelot C."/>
            <person name="Roest Crollius H."/>
            <person name="Guiguen Y."/>
        </authorList>
    </citation>
    <scope>NUCLEOTIDE SEQUENCE</scope>
    <source>
        <strain evidence="1">NC1722</strain>
    </source>
</reference>
<evidence type="ECO:0000313" key="1">
    <source>
        <dbReference type="EMBL" id="KAJ8408114.1"/>
    </source>
</evidence>
<evidence type="ECO:0000313" key="2">
    <source>
        <dbReference type="Proteomes" id="UP001221898"/>
    </source>
</evidence>
<name>A0AAD7SSM7_9TELE</name>
<dbReference type="Proteomes" id="UP001221898">
    <property type="component" value="Unassembled WGS sequence"/>
</dbReference>
<keyword evidence="2" id="KW-1185">Reference proteome</keyword>
<dbReference type="EMBL" id="JAINUG010000036">
    <property type="protein sequence ID" value="KAJ8408114.1"/>
    <property type="molecule type" value="Genomic_DNA"/>
</dbReference>
<dbReference type="AlphaFoldDB" id="A0AAD7SSM7"/>
<organism evidence="1 2">
    <name type="scientific">Aldrovandia affinis</name>
    <dbReference type="NCBI Taxonomy" id="143900"/>
    <lineage>
        <taxon>Eukaryota</taxon>
        <taxon>Metazoa</taxon>
        <taxon>Chordata</taxon>
        <taxon>Craniata</taxon>
        <taxon>Vertebrata</taxon>
        <taxon>Euteleostomi</taxon>
        <taxon>Actinopterygii</taxon>
        <taxon>Neopterygii</taxon>
        <taxon>Teleostei</taxon>
        <taxon>Notacanthiformes</taxon>
        <taxon>Halosauridae</taxon>
        <taxon>Aldrovandia</taxon>
    </lineage>
</organism>
<proteinExistence type="predicted"/>
<comment type="caution">
    <text evidence="1">The sequence shown here is derived from an EMBL/GenBank/DDBJ whole genome shotgun (WGS) entry which is preliminary data.</text>
</comment>